<dbReference type="Proteomes" id="UP000800235">
    <property type="component" value="Unassembled WGS sequence"/>
</dbReference>
<evidence type="ECO:0000313" key="3">
    <source>
        <dbReference type="EMBL" id="KAF2434098.1"/>
    </source>
</evidence>
<feature type="coiled-coil region" evidence="1">
    <location>
        <begin position="1"/>
        <end position="75"/>
    </location>
</feature>
<name>A0A9P4NZA8_9PEZI</name>
<evidence type="ECO:0000313" key="4">
    <source>
        <dbReference type="Proteomes" id="UP000800235"/>
    </source>
</evidence>
<dbReference type="EMBL" id="MU007018">
    <property type="protein sequence ID" value="KAF2434098.1"/>
    <property type="molecule type" value="Genomic_DNA"/>
</dbReference>
<feature type="compositionally biased region" description="Pro residues" evidence="2">
    <location>
        <begin position="142"/>
        <end position="161"/>
    </location>
</feature>
<gene>
    <name evidence="3" type="ORF">EJ08DRAFT_23447</name>
</gene>
<comment type="caution">
    <text evidence="3">The sequence shown here is derived from an EMBL/GenBank/DDBJ whole genome shotgun (WGS) entry which is preliminary data.</text>
</comment>
<reference evidence="3" key="1">
    <citation type="journal article" date="2020" name="Stud. Mycol.">
        <title>101 Dothideomycetes genomes: a test case for predicting lifestyles and emergence of pathogens.</title>
        <authorList>
            <person name="Haridas S."/>
            <person name="Albert R."/>
            <person name="Binder M."/>
            <person name="Bloem J."/>
            <person name="Labutti K."/>
            <person name="Salamov A."/>
            <person name="Andreopoulos B."/>
            <person name="Baker S."/>
            <person name="Barry K."/>
            <person name="Bills G."/>
            <person name="Bluhm B."/>
            <person name="Cannon C."/>
            <person name="Castanera R."/>
            <person name="Culley D."/>
            <person name="Daum C."/>
            <person name="Ezra D."/>
            <person name="Gonzalez J."/>
            <person name="Henrissat B."/>
            <person name="Kuo A."/>
            <person name="Liang C."/>
            <person name="Lipzen A."/>
            <person name="Lutzoni F."/>
            <person name="Magnuson J."/>
            <person name="Mondo S."/>
            <person name="Nolan M."/>
            <person name="Ohm R."/>
            <person name="Pangilinan J."/>
            <person name="Park H.-J."/>
            <person name="Ramirez L."/>
            <person name="Alfaro M."/>
            <person name="Sun H."/>
            <person name="Tritt A."/>
            <person name="Yoshinaga Y."/>
            <person name="Zwiers L.-H."/>
            <person name="Turgeon B."/>
            <person name="Goodwin S."/>
            <person name="Spatafora J."/>
            <person name="Crous P."/>
            <person name="Grigoriev I."/>
        </authorList>
    </citation>
    <scope>NUCLEOTIDE SEQUENCE</scope>
    <source>
        <strain evidence="3">CBS 130266</strain>
    </source>
</reference>
<organism evidence="3 4">
    <name type="scientific">Tothia fuscella</name>
    <dbReference type="NCBI Taxonomy" id="1048955"/>
    <lineage>
        <taxon>Eukaryota</taxon>
        <taxon>Fungi</taxon>
        <taxon>Dikarya</taxon>
        <taxon>Ascomycota</taxon>
        <taxon>Pezizomycotina</taxon>
        <taxon>Dothideomycetes</taxon>
        <taxon>Pleosporomycetidae</taxon>
        <taxon>Venturiales</taxon>
        <taxon>Cylindrosympodiaceae</taxon>
        <taxon>Tothia</taxon>
    </lineage>
</organism>
<protein>
    <submittedName>
        <fullName evidence="3">Uncharacterized protein</fullName>
    </submittedName>
</protein>
<accession>A0A9P4NZA8</accession>
<keyword evidence="4" id="KW-1185">Reference proteome</keyword>
<feature type="compositionally biased region" description="Low complexity" evidence="2">
    <location>
        <begin position="239"/>
        <end position="251"/>
    </location>
</feature>
<keyword evidence="1" id="KW-0175">Coiled coil</keyword>
<sequence>MKALQNSVQNMEKQIKESQETVAESLKQLSQNIEKQRNDADQSEIEKWDILQEEVTEEQKEIDELKATQEQVSATIDNIKDILNDAGRLTNNRQMQHVGSKLGHANGLIKTFIKMFHKDDTSNAPQSQQRQPTIQPIRKPSTPCPPIPSSPPPRRLSPSPPNSSSIHRSPTFHMTARQPILASRQTPAIEQQEEGPPTLPPRASVILPLVNSLTKRTPPPLPPRKLTEAALASKLASDTASYTTTYTRSITPPSPQTQTSIRATGPPGNKCSCQITHSRPKQQFQRVSVPTNPYTNRQNCSIDANGSLTIRDRARQLERQLRLLSNATA</sequence>
<feature type="compositionally biased region" description="Polar residues" evidence="2">
    <location>
        <begin position="122"/>
        <end position="134"/>
    </location>
</feature>
<feature type="region of interest" description="Disordered" evidence="2">
    <location>
        <begin position="120"/>
        <end position="172"/>
    </location>
</feature>
<feature type="compositionally biased region" description="Polar residues" evidence="2">
    <location>
        <begin position="271"/>
        <end position="300"/>
    </location>
</feature>
<feature type="region of interest" description="Disordered" evidence="2">
    <location>
        <begin position="238"/>
        <end position="300"/>
    </location>
</feature>
<dbReference type="AlphaFoldDB" id="A0A9P4NZA8"/>
<evidence type="ECO:0000256" key="2">
    <source>
        <dbReference type="SAM" id="MobiDB-lite"/>
    </source>
</evidence>
<proteinExistence type="predicted"/>
<evidence type="ECO:0000256" key="1">
    <source>
        <dbReference type="SAM" id="Coils"/>
    </source>
</evidence>